<evidence type="ECO:0000256" key="2">
    <source>
        <dbReference type="ARBA" id="ARBA00005267"/>
    </source>
</evidence>
<keyword evidence="5 7" id="KW-0288">FMN</keyword>
<dbReference type="PANTHER" id="PTHR42809:SF1">
    <property type="entry name" value="FLAVODOXIN 1"/>
    <property type="match status" value="1"/>
</dbReference>
<name>A0A179CWZ2_BIBTR</name>
<comment type="similarity">
    <text evidence="2 7">Belongs to the flavodoxin family.</text>
</comment>
<evidence type="ECO:0000313" key="10">
    <source>
        <dbReference type="Proteomes" id="UP000078358"/>
    </source>
</evidence>
<keyword evidence="6 7" id="KW-0249">Electron transport</keyword>
<comment type="function">
    <text evidence="7">Low-potential electron donor to a number of redox enzymes.</text>
</comment>
<dbReference type="InterPro" id="IPR008254">
    <property type="entry name" value="Flavodoxin/NO_synth"/>
</dbReference>
<sequence length="175" mass="19735">MAAVVGLFYGSDTGNTENVSKMIQKQLGAELVDIRDIAKSSKEDIEAYDFLLFGIPTWYYGESQADWDDFMPTLKEIDFTNKIVGIFGCGDQEDYAEYFCDAMGTVRDVVEPNGGTIVGLWSTEGYSFEASQALVDENTFVGLCIDEDRQPELTEERVSRWCKQIFDEMYLSELA</sequence>
<proteinExistence type="inferred from homology"/>
<dbReference type="Proteomes" id="UP000078358">
    <property type="component" value="Unassembled WGS sequence"/>
</dbReference>
<keyword evidence="4 7" id="KW-0285">Flavoprotein</keyword>
<keyword evidence="3 7" id="KW-0813">Transport</keyword>
<reference evidence="9 10" key="1">
    <citation type="submission" date="2014-01" db="EMBL/GenBank/DDBJ databases">
        <authorList>
            <person name="Zuccon D."/>
        </authorList>
    </citation>
    <scope>NUCLEOTIDE SEQUENCE [LARGE SCALE GENOMIC DNA]</scope>
    <source>
        <strain evidence="9 10">Y31</strain>
    </source>
</reference>
<gene>
    <name evidence="9" type="ORF">F480_08005</name>
</gene>
<organism evidence="9 10">
    <name type="scientific">Bibersteinia trehalosi Y31</name>
    <dbReference type="NCBI Taxonomy" id="1261658"/>
    <lineage>
        <taxon>Bacteria</taxon>
        <taxon>Pseudomonadati</taxon>
        <taxon>Pseudomonadota</taxon>
        <taxon>Gammaproteobacteria</taxon>
        <taxon>Pasteurellales</taxon>
        <taxon>Pasteurellaceae</taxon>
        <taxon>Bibersteinia</taxon>
    </lineage>
</organism>
<feature type="domain" description="Flavodoxin-like" evidence="8">
    <location>
        <begin position="5"/>
        <end position="166"/>
    </location>
</feature>
<comment type="caution">
    <text evidence="9">The sequence shown here is derived from an EMBL/GenBank/DDBJ whole genome shotgun (WGS) entry which is preliminary data.</text>
</comment>
<evidence type="ECO:0000256" key="3">
    <source>
        <dbReference type="ARBA" id="ARBA00022448"/>
    </source>
</evidence>
<evidence type="ECO:0000313" key="9">
    <source>
        <dbReference type="EMBL" id="OAQ14312.1"/>
    </source>
</evidence>
<dbReference type="InterPro" id="IPR050619">
    <property type="entry name" value="Flavodoxin"/>
</dbReference>
<evidence type="ECO:0000259" key="8">
    <source>
        <dbReference type="PROSITE" id="PS50902"/>
    </source>
</evidence>
<protein>
    <recommendedName>
        <fullName evidence="7">Flavodoxin</fullName>
    </recommendedName>
</protein>
<dbReference type="EMBL" id="JACI01000002">
    <property type="protein sequence ID" value="OAQ14312.1"/>
    <property type="molecule type" value="Genomic_DNA"/>
</dbReference>
<evidence type="ECO:0000256" key="4">
    <source>
        <dbReference type="ARBA" id="ARBA00022630"/>
    </source>
</evidence>
<dbReference type="NCBIfam" id="NF006739">
    <property type="entry name" value="PRK09267.1-5"/>
    <property type="match status" value="1"/>
</dbReference>
<accession>A0A179CWZ2</accession>
<dbReference type="NCBIfam" id="TIGR01752">
    <property type="entry name" value="flav_long"/>
    <property type="match status" value="1"/>
</dbReference>
<dbReference type="PANTHER" id="PTHR42809">
    <property type="entry name" value="FLAVODOXIN 2"/>
    <property type="match status" value="1"/>
</dbReference>
<dbReference type="InterPro" id="IPR010086">
    <property type="entry name" value="Flavodoxin_lc"/>
</dbReference>
<dbReference type="SUPFAM" id="SSF52218">
    <property type="entry name" value="Flavoproteins"/>
    <property type="match status" value="1"/>
</dbReference>
<dbReference type="RefSeq" id="WP_064318715.1">
    <property type="nucleotide sequence ID" value="NZ_JACI01000002.1"/>
</dbReference>
<evidence type="ECO:0000256" key="6">
    <source>
        <dbReference type="ARBA" id="ARBA00022982"/>
    </source>
</evidence>
<dbReference type="GO" id="GO:0010181">
    <property type="term" value="F:FMN binding"/>
    <property type="evidence" value="ECO:0007669"/>
    <property type="project" value="UniProtKB-UniRule"/>
</dbReference>
<dbReference type="Gene3D" id="3.40.50.360">
    <property type="match status" value="1"/>
</dbReference>
<evidence type="ECO:0000256" key="1">
    <source>
        <dbReference type="ARBA" id="ARBA00001917"/>
    </source>
</evidence>
<evidence type="ECO:0000256" key="7">
    <source>
        <dbReference type="PIRNR" id="PIRNR038996"/>
    </source>
</evidence>
<dbReference type="PIRSF" id="PIRSF038996">
    <property type="entry name" value="FldA"/>
    <property type="match status" value="1"/>
</dbReference>
<evidence type="ECO:0000256" key="5">
    <source>
        <dbReference type="ARBA" id="ARBA00022643"/>
    </source>
</evidence>
<dbReference type="PATRIC" id="fig|1261658.3.peg.1602"/>
<dbReference type="Pfam" id="PF00258">
    <property type="entry name" value="Flavodoxin_1"/>
    <property type="match status" value="1"/>
</dbReference>
<dbReference type="NCBIfam" id="NF006737">
    <property type="entry name" value="PRK09267.1-3"/>
    <property type="match status" value="1"/>
</dbReference>
<dbReference type="InterPro" id="IPR029039">
    <property type="entry name" value="Flavoprotein-like_sf"/>
</dbReference>
<dbReference type="PROSITE" id="PS50902">
    <property type="entry name" value="FLAVODOXIN_LIKE"/>
    <property type="match status" value="1"/>
</dbReference>
<dbReference type="AlphaFoldDB" id="A0A179CWZ2"/>
<comment type="cofactor">
    <cofactor evidence="1 7">
        <name>FMN</name>
        <dbReference type="ChEBI" id="CHEBI:58210"/>
    </cofactor>
</comment>
<dbReference type="GO" id="GO:0009055">
    <property type="term" value="F:electron transfer activity"/>
    <property type="evidence" value="ECO:0007669"/>
    <property type="project" value="UniProtKB-UniRule"/>
</dbReference>